<sequence length="160" mass="19121">MANSNKNENINKDRASIDWENFQKIVNYYGRPLQLRTNPEESKIKLVTNIIDLERKKVRPLKEIITRKMKKEISKLGKQEKGKNFCAKILYKIIKAIYKQVWIKRCEEMAKVKEKLTPTQLEQQDKNGEENKVQQKKIKTNEKKEYGINFLYTKTQHQHI</sequence>
<name>A0A397V2F3_9GLOM</name>
<comment type="caution">
    <text evidence="2">The sequence shown here is derived from an EMBL/GenBank/DDBJ whole genome shotgun (WGS) entry which is preliminary data.</text>
</comment>
<evidence type="ECO:0000313" key="3">
    <source>
        <dbReference type="Proteomes" id="UP000266673"/>
    </source>
</evidence>
<accession>A0A397V2F3</accession>
<gene>
    <name evidence="2" type="ORF">C2G38_2196084</name>
</gene>
<organism evidence="2 3">
    <name type="scientific">Gigaspora rosea</name>
    <dbReference type="NCBI Taxonomy" id="44941"/>
    <lineage>
        <taxon>Eukaryota</taxon>
        <taxon>Fungi</taxon>
        <taxon>Fungi incertae sedis</taxon>
        <taxon>Mucoromycota</taxon>
        <taxon>Glomeromycotina</taxon>
        <taxon>Glomeromycetes</taxon>
        <taxon>Diversisporales</taxon>
        <taxon>Gigasporaceae</taxon>
        <taxon>Gigaspora</taxon>
    </lineage>
</organism>
<proteinExistence type="predicted"/>
<dbReference type="EMBL" id="QKWP01000863">
    <property type="protein sequence ID" value="RIB14113.1"/>
    <property type="molecule type" value="Genomic_DNA"/>
</dbReference>
<protein>
    <submittedName>
        <fullName evidence="2">Uncharacterized protein</fullName>
    </submittedName>
</protein>
<keyword evidence="3" id="KW-1185">Reference proteome</keyword>
<reference evidence="2 3" key="1">
    <citation type="submission" date="2018-06" db="EMBL/GenBank/DDBJ databases">
        <title>Comparative genomics reveals the genomic features of Rhizophagus irregularis, R. cerebriforme, R. diaphanum and Gigaspora rosea, and their symbiotic lifestyle signature.</title>
        <authorList>
            <person name="Morin E."/>
            <person name="San Clemente H."/>
            <person name="Chen E.C.H."/>
            <person name="De La Providencia I."/>
            <person name="Hainaut M."/>
            <person name="Kuo A."/>
            <person name="Kohler A."/>
            <person name="Murat C."/>
            <person name="Tang N."/>
            <person name="Roy S."/>
            <person name="Loubradou J."/>
            <person name="Henrissat B."/>
            <person name="Grigoriev I.V."/>
            <person name="Corradi N."/>
            <person name="Roux C."/>
            <person name="Martin F.M."/>
        </authorList>
    </citation>
    <scope>NUCLEOTIDE SEQUENCE [LARGE SCALE GENOMIC DNA]</scope>
    <source>
        <strain evidence="2 3">DAOM 194757</strain>
    </source>
</reference>
<dbReference type="Proteomes" id="UP000266673">
    <property type="component" value="Unassembled WGS sequence"/>
</dbReference>
<feature type="region of interest" description="Disordered" evidence="1">
    <location>
        <begin position="119"/>
        <end position="138"/>
    </location>
</feature>
<feature type="compositionally biased region" description="Basic and acidic residues" evidence="1">
    <location>
        <begin position="123"/>
        <end position="138"/>
    </location>
</feature>
<dbReference type="AlphaFoldDB" id="A0A397V2F3"/>
<evidence type="ECO:0000256" key="1">
    <source>
        <dbReference type="SAM" id="MobiDB-lite"/>
    </source>
</evidence>
<evidence type="ECO:0000313" key="2">
    <source>
        <dbReference type="EMBL" id="RIB14113.1"/>
    </source>
</evidence>